<organism evidence="7 8">
    <name type="scientific">Arachis hypogaea</name>
    <name type="common">Peanut</name>
    <dbReference type="NCBI Taxonomy" id="3818"/>
    <lineage>
        <taxon>Eukaryota</taxon>
        <taxon>Viridiplantae</taxon>
        <taxon>Streptophyta</taxon>
        <taxon>Embryophyta</taxon>
        <taxon>Tracheophyta</taxon>
        <taxon>Spermatophyta</taxon>
        <taxon>Magnoliopsida</taxon>
        <taxon>eudicotyledons</taxon>
        <taxon>Gunneridae</taxon>
        <taxon>Pentapetalae</taxon>
        <taxon>rosids</taxon>
        <taxon>fabids</taxon>
        <taxon>Fabales</taxon>
        <taxon>Fabaceae</taxon>
        <taxon>Papilionoideae</taxon>
        <taxon>50 kb inversion clade</taxon>
        <taxon>dalbergioids sensu lato</taxon>
        <taxon>Dalbergieae</taxon>
        <taxon>Pterocarpus clade</taxon>
        <taxon>Arachis</taxon>
    </lineage>
</organism>
<keyword evidence="3" id="KW-0032">Aminotransferase</keyword>
<keyword evidence="4" id="KW-0808">Transferase</keyword>
<evidence type="ECO:0000313" key="7">
    <source>
        <dbReference type="EMBL" id="RYQ87280.1"/>
    </source>
</evidence>
<feature type="domain" description="Aminotransferase class I/classII large" evidence="6">
    <location>
        <begin position="31"/>
        <end position="187"/>
    </location>
</feature>
<proteinExistence type="inferred from homology"/>
<comment type="cofactor">
    <cofactor evidence="1">
        <name>pyridoxal 5'-phosphate</name>
        <dbReference type="ChEBI" id="CHEBI:597326"/>
    </cofactor>
</comment>
<name>A0A444XCE4_ARAHY</name>
<sequence length="430" mass="47464">MGSNRNLATRALETDMPVMVRMQKLLRGAKNCVSLAQGVVYWKPPEEALEKVQKLVFEPSISRYGGDDGLPELRAALIKKLRDENNLHKSSVMVTAGANQAFVNLVLTLCDAGDSVVMFAPYYFNSYMSFQMTGVTNILVGPGKPETLYPDADWLERILSETKPVPKLVTVVNPGNPSGTYIPESLLKVSLCLSIGFQISARLLALGLLLTTHMNPGTIGVEYRSSLWYFILFKIKYTCRYFMYDGLKHSCVEGNHIVNVFSFSKAYGMMGWRVGYIAYPSEVEGLADQLFKVQDNIPICASIISQHLALHSLEMGPEWVTERVKTLVKNREIVLEALSPLGEGSVKGGEGAIYLWAKLPEGHGYDDFEVVRWLANRHGVAVIPGSASGSPGNLRISFGGLIESECKEAAGRLKRGLEELVKHGLVKEQE</sequence>
<dbReference type="InterPro" id="IPR015421">
    <property type="entry name" value="PyrdxlP-dep_Trfase_major"/>
</dbReference>
<evidence type="ECO:0000256" key="5">
    <source>
        <dbReference type="ARBA" id="ARBA00022898"/>
    </source>
</evidence>
<protein>
    <recommendedName>
        <fullName evidence="6">Aminotransferase class I/classII large domain-containing protein</fullName>
    </recommendedName>
</protein>
<evidence type="ECO:0000313" key="8">
    <source>
        <dbReference type="Proteomes" id="UP000289738"/>
    </source>
</evidence>
<dbReference type="AlphaFoldDB" id="A0A444XCE4"/>
<dbReference type="SUPFAM" id="SSF53383">
    <property type="entry name" value="PLP-dependent transferases"/>
    <property type="match status" value="1"/>
</dbReference>
<dbReference type="InterPro" id="IPR050596">
    <property type="entry name" value="AspAT/PAT-like"/>
</dbReference>
<dbReference type="Gene3D" id="3.40.640.10">
    <property type="entry name" value="Type I PLP-dependent aspartate aminotransferase-like (Major domain)"/>
    <property type="match status" value="2"/>
</dbReference>
<dbReference type="PANTHER" id="PTHR46383">
    <property type="entry name" value="ASPARTATE AMINOTRANSFERASE"/>
    <property type="match status" value="1"/>
</dbReference>
<reference evidence="7 8" key="1">
    <citation type="submission" date="2019-01" db="EMBL/GenBank/DDBJ databases">
        <title>Sequencing of cultivated peanut Arachis hypogaea provides insights into genome evolution and oil improvement.</title>
        <authorList>
            <person name="Chen X."/>
        </authorList>
    </citation>
    <scope>NUCLEOTIDE SEQUENCE [LARGE SCALE GENOMIC DNA]</scope>
    <source>
        <strain evidence="8">cv. Fuhuasheng</strain>
        <tissue evidence="7">Leaves</tissue>
    </source>
</reference>
<dbReference type="GO" id="GO:0006520">
    <property type="term" value="P:amino acid metabolic process"/>
    <property type="evidence" value="ECO:0007669"/>
    <property type="project" value="InterPro"/>
</dbReference>
<dbReference type="Pfam" id="PF00155">
    <property type="entry name" value="Aminotran_1_2"/>
    <property type="match status" value="2"/>
</dbReference>
<dbReference type="EMBL" id="SDMP01000019">
    <property type="protein sequence ID" value="RYQ87280.1"/>
    <property type="molecule type" value="Genomic_DNA"/>
</dbReference>
<comment type="caution">
    <text evidence="7">The sequence shown here is derived from an EMBL/GenBank/DDBJ whole genome shotgun (WGS) entry which is preliminary data.</text>
</comment>
<dbReference type="STRING" id="3818.A0A444XCE4"/>
<comment type="similarity">
    <text evidence="2">Belongs to the class-I pyridoxal-phosphate-dependent aminotransferase family.</text>
</comment>
<evidence type="ECO:0000256" key="2">
    <source>
        <dbReference type="ARBA" id="ARBA00007441"/>
    </source>
</evidence>
<evidence type="ECO:0000256" key="3">
    <source>
        <dbReference type="ARBA" id="ARBA00022576"/>
    </source>
</evidence>
<dbReference type="CDD" id="cd00609">
    <property type="entry name" value="AAT_like"/>
    <property type="match status" value="1"/>
</dbReference>
<accession>A0A444XCE4</accession>
<evidence type="ECO:0000259" key="6">
    <source>
        <dbReference type="Pfam" id="PF00155"/>
    </source>
</evidence>
<dbReference type="GO" id="GO:0008483">
    <property type="term" value="F:transaminase activity"/>
    <property type="evidence" value="ECO:0007669"/>
    <property type="project" value="UniProtKB-KW"/>
</dbReference>
<feature type="domain" description="Aminotransferase class I/classII large" evidence="6">
    <location>
        <begin position="254"/>
        <end position="413"/>
    </location>
</feature>
<keyword evidence="8" id="KW-1185">Reference proteome</keyword>
<dbReference type="InterPro" id="IPR004839">
    <property type="entry name" value="Aminotransferase_I/II_large"/>
</dbReference>
<gene>
    <name evidence="7" type="ORF">Ahy_B09g094760</name>
</gene>
<dbReference type="PANTHER" id="PTHR46383:SF5">
    <property type="entry name" value="AMINOTRANSFERASE CLASS I_CLASSII DOMAIN-CONTAINING PROTEIN"/>
    <property type="match status" value="1"/>
</dbReference>
<evidence type="ECO:0000256" key="1">
    <source>
        <dbReference type="ARBA" id="ARBA00001933"/>
    </source>
</evidence>
<dbReference type="Proteomes" id="UP000289738">
    <property type="component" value="Chromosome B09"/>
</dbReference>
<dbReference type="PROSITE" id="PS00105">
    <property type="entry name" value="AA_TRANSFER_CLASS_1"/>
    <property type="match status" value="1"/>
</dbReference>
<evidence type="ECO:0000256" key="4">
    <source>
        <dbReference type="ARBA" id="ARBA00022679"/>
    </source>
</evidence>
<dbReference type="InterPro" id="IPR015424">
    <property type="entry name" value="PyrdxlP-dep_Trfase"/>
</dbReference>
<dbReference type="GO" id="GO:0030170">
    <property type="term" value="F:pyridoxal phosphate binding"/>
    <property type="evidence" value="ECO:0007669"/>
    <property type="project" value="InterPro"/>
</dbReference>
<keyword evidence="5" id="KW-0663">Pyridoxal phosphate</keyword>
<dbReference type="InterPro" id="IPR004838">
    <property type="entry name" value="NHTrfase_class1_PyrdxlP-BS"/>
</dbReference>